<dbReference type="EMBL" id="LNQE01000788">
    <property type="protein sequence ID" value="KUG24979.1"/>
    <property type="molecule type" value="Genomic_DNA"/>
</dbReference>
<accession>A0A0W8FXJ0</accession>
<name>A0A0W8FXJ0_9ZZZZ</name>
<proteinExistence type="predicted"/>
<evidence type="ECO:0000313" key="1">
    <source>
        <dbReference type="EMBL" id="KUG24979.1"/>
    </source>
</evidence>
<gene>
    <name evidence="1" type="ORF">ASZ90_005197</name>
</gene>
<sequence length="63" mass="6989">MLDEPSFVRLIAVRFGLVTPKPNPQLSLASCAKALLEKAKNSITAKKVNSFFMVTPFGYLEFI</sequence>
<dbReference type="AlphaFoldDB" id="A0A0W8FXJ0"/>
<protein>
    <submittedName>
        <fullName evidence="1">Uncharacterized protein</fullName>
    </submittedName>
</protein>
<organism evidence="1">
    <name type="scientific">hydrocarbon metagenome</name>
    <dbReference type="NCBI Taxonomy" id="938273"/>
    <lineage>
        <taxon>unclassified sequences</taxon>
        <taxon>metagenomes</taxon>
        <taxon>ecological metagenomes</taxon>
    </lineage>
</organism>
<reference evidence="1" key="1">
    <citation type="journal article" date="2015" name="Proc. Natl. Acad. Sci. U.S.A.">
        <title>Networks of energetic and metabolic interactions define dynamics in microbial communities.</title>
        <authorList>
            <person name="Embree M."/>
            <person name="Liu J.K."/>
            <person name="Al-Bassam M.M."/>
            <person name="Zengler K."/>
        </authorList>
    </citation>
    <scope>NUCLEOTIDE SEQUENCE</scope>
</reference>
<comment type="caution">
    <text evidence="1">The sequence shown here is derived from an EMBL/GenBank/DDBJ whole genome shotgun (WGS) entry which is preliminary data.</text>
</comment>